<gene>
    <name evidence="1" type="ordered locus">Sput200_3838</name>
</gene>
<reference evidence="1 2" key="1">
    <citation type="submission" date="2011-01" db="EMBL/GenBank/DDBJ databases">
        <title>Complete sequence of Shewanella putrefaciens 200.</title>
        <authorList>
            <consortium name="US DOE Joint Genome Institute"/>
            <person name="Lucas S."/>
            <person name="Copeland A."/>
            <person name="Lapidus A."/>
            <person name="Cheng J.-F."/>
            <person name="Bruce D."/>
            <person name="Goodwin L."/>
            <person name="Pitluck S."/>
            <person name="Munk A.C."/>
            <person name="Detter J.C."/>
            <person name="Han C."/>
            <person name="Tapia R."/>
            <person name="Land M."/>
            <person name="Hauser L."/>
            <person name="Chang Y.-J."/>
            <person name="Jeffries C."/>
            <person name="Kyrpides N."/>
            <person name="Ivanova N."/>
            <person name="Mikhailova N."/>
            <person name="Kolker E."/>
            <person name="Lawrence C."/>
            <person name="McCue L.A."/>
            <person name="DiChristina T."/>
            <person name="Nealson K."/>
            <person name="Fredrickson J.K."/>
            <person name="Woyke T."/>
        </authorList>
    </citation>
    <scope>NUCLEOTIDE SEQUENCE [LARGE SCALE GENOMIC DNA]</scope>
    <source>
        <strain evidence="1 2">200</strain>
    </source>
</reference>
<evidence type="ECO:0000313" key="2">
    <source>
        <dbReference type="Proteomes" id="UP000008209"/>
    </source>
</evidence>
<name>E6XG67_SHEP2</name>
<dbReference type="AlphaFoldDB" id="E6XG67"/>
<accession>E6XG67</accession>
<proteinExistence type="predicted"/>
<protein>
    <submittedName>
        <fullName evidence="1">Uncharacterized protein</fullName>
    </submittedName>
</protein>
<dbReference type="HOGENOM" id="CLU_3348561_0_0_6"/>
<organism evidence="1 2">
    <name type="scientific">Shewanella putrefaciens (strain 200)</name>
    <dbReference type="NCBI Taxonomy" id="399804"/>
    <lineage>
        <taxon>Bacteria</taxon>
        <taxon>Pseudomonadati</taxon>
        <taxon>Pseudomonadota</taxon>
        <taxon>Gammaproteobacteria</taxon>
        <taxon>Alteromonadales</taxon>
        <taxon>Shewanellaceae</taxon>
        <taxon>Shewanella</taxon>
    </lineage>
</organism>
<dbReference type="Proteomes" id="UP000008209">
    <property type="component" value="Chromosome"/>
</dbReference>
<evidence type="ECO:0000313" key="1">
    <source>
        <dbReference type="EMBL" id="ADV56205.1"/>
    </source>
</evidence>
<sequence>MILAADELLSDTGIVNTQTGIYHTNWDISHKLGYTSH</sequence>
<dbReference type="EMBL" id="CP002457">
    <property type="protein sequence ID" value="ADV56205.1"/>
    <property type="molecule type" value="Genomic_DNA"/>
</dbReference>
<dbReference type="KEGG" id="shp:Sput200_3838"/>